<name>A0ABR5A2C8_9BACL</name>
<evidence type="ECO:0000256" key="10">
    <source>
        <dbReference type="ARBA" id="ARBA00023012"/>
    </source>
</evidence>
<keyword evidence="7" id="KW-0547">Nucleotide-binding</keyword>
<evidence type="ECO:0000256" key="12">
    <source>
        <dbReference type="SAM" id="Phobius"/>
    </source>
</evidence>
<dbReference type="InterPro" id="IPR036890">
    <property type="entry name" value="HATPase_C_sf"/>
</dbReference>
<keyword evidence="9" id="KW-0067">ATP-binding</keyword>
<evidence type="ECO:0000313" key="16">
    <source>
        <dbReference type="Proteomes" id="UP000054526"/>
    </source>
</evidence>
<dbReference type="InterPro" id="IPR003594">
    <property type="entry name" value="HATPase_dom"/>
</dbReference>
<comment type="subcellular location">
    <subcellularLocation>
        <location evidence="2">Cell membrane</location>
        <topology evidence="2">Multi-pass membrane protein</topology>
    </subcellularLocation>
</comment>
<keyword evidence="6" id="KW-0808">Transferase</keyword>
<dbReference type="Gene3D" id="6.10.340.10">
    <property type="match status" value="1"/>
</dbReference>
<evidence type="ECO:0000256" key="5">
    <source>
        <dbReference type="ARBA" id="ARBA00022553"/>
    </source>
</evidence>
<protein>
    <recommendedName>
        <fullName evidence="3">histidine kinase</fullName>
        <ecNumber evidence="3">2.7.13.3</ecNumber>
    </recommendedName>
</protein>
<evidence type="ECO:0000259" key="13">
    <source>
        <dbReference type="PROSITE" id="PS50109"/>
    </source>
</evidence>
<comment type="catalytic activity">
    <reaction evidence="1">
        <text>ATP + protein L-histidine = ADP + protein N-phospho-L-histidine.</text>
        <dbReference type="EC" id="2.7.13.3"/>
    </reaction>
</comment>
<keyword evidence="10" id="KW-0902">Two-component regulatory system</keyword>
<keyword evidence="16" id="KW-1185">Reference proteome</keyword>
<dbReference type="PROSITE" id="PS50109">
    <property type="entry name" value="HIS_KIN"/>
    <property type="match status" value="1"/>
</dbReference>
<keyword evidence="8" id="KW-0418">Kinase</keyword>
<dbReference type="InterPro" id="IPR003660">
    <property type="entry name" value="HAMP_dom"/>
</dbReference>
<dbReference type="EMBL" id="JXAL01000024">
    <property type="protein sequence ID" value="KIL35092.1"/>
    <property type="molecule type" value="Genomic_DNA"/>
</dbReference>
<dbReference type="Gene3D" id="3.30.565.10">
    <property type="entry name" value="Histidine kinase-like ATPase, C-terminal domain"/>
    <property type="match status" value="1"/>
</dbReference>
<evidence type="ECO:0000313" key="15">
    <source>
        <dbReference type="EMBL" id="KIL35092.1"/>
    </source>
</evidence>
<dbReference type="SUPFAM" id="SSF55874">
    <property type="entry name" value="ATPase domain of HSP90 chaperone/DNA topoisomerase II/histidine kinase"/>
    <property type="match status" value="1"/>
</dbReference>
<dbReference type="Pfam" id="PF02518">
    <property type="entry name" value="HATPase_c"/>
    <property type="match status" value="1"/>
</dbReference>
<evidence type="ECO:0000256" key="6">
    <source>
        <dbReference type="ARBA" id="ARBA00022679"/>
    </source>
</evidence>
<dbReference type="PANTHER" id="PTHR34220">
    <property type="entry name" value="SENSOR HISTIDINE KINASE YPDA"/>
    <property type="match status" value="1"/>
</dbReference>
<keyword evidence="12" id="KW-0812">Transmembrane</keyword>
<reference evidence="15 16" key="1">
    <citation type="submission" date="2014-12" db="EMBL/GenBank/DDBJ databases">
        <title>Draft genome sequence of Cohnella kolymensis strain B-2846.</title>
        <authorList>
            <person name="Karlyshev A.V."/>
            <person name="Kudryashova E.B."/>
        </authorList>
    </citation>
    <scope>NUCLEOTIDE SEQUENCE [LARGE SCALE GENOMIC DNA]</scope>
    <source>
        <strain evidence="15 16">VKM B-2846</strain>
    </source>
</reference>
<evidence type="ECO:0000256" key="1">
    <source>
        <dbReference type="ARBA" id="ARBA00000085"/>
    </source>
</evidence>
<evidence type="ECO:0000256" key="2">
    <source>
        <dbReference type="ARBA" id="ARBA00004651"/>
    </source>
</evidence>
<feature type="domain" description="HAMP" evidence="14">
    <location>
        <begin position="295"/>
        <end position="348"/>
    </location>
</feature>
<dbReference type="PANTHER" id="PTHR34220:SF7">
    <property type="entry name" value="SENSOR HISTIDINE KINASE YPDA"/>
    <property type="match status" value="1"/>
</dbReference>
<feature type="transmembrane region" description="Helical" evidence="12">
    <location>
        <begin position="274"/>
        <end position="294"/>
    </location>
</feature>
<dbReference type="SMART" id="SM00304">
    <property type="entry name" value="HAMP"/>
    <property type="match status" value="1"/>
</dbReference>
<evidence type="ECO:0000256" key="11">
    <source>
        <dbReference type="ARBA" id="ARBA00023136"/>
    </source>
</evidence>
<evidence type="ECO:0000256" key="9">
    <source>
        <dbReference type="ARBA" id="ARBA00022840"/>
    </source>
</evidence>
<dbReference type="InterPro" id="IPR005467">
    <property type="entry name" value="His_kinase_dom"/>
</dbReference>
<dbReference type="SUPFAM" id="SSF158472">
    <property type="entry name" value="HAMP domain-like"/>
    <property type="match status" value="1"/>
</dbReference>
<dbReference type="Pfam" id="PF06580">
    <property type="entry name" value="His_kinase"/>
    <property type="match status" value="1"/>
</dbReference>
<evidence type="ECO:0000259" key="14">
    <source>
        <dbReference type="PROSITE" id="PS50885"/>
    </source>
</evidence>
<evidence type="ECO:0000256" key="7">
    <source>
        <dbReference type="ARBA" id="ARBA00022741"/>
    </source>
</evidence>
<sequence>MRIKLFSNHNRLFNKMFVLMAISIFLPVALLGYLSYGKSKEQLESVSSQFLEDNVRLNAQQINNFFVNVEKQSQNMMASLELQKVLTKKPPKTYSEEVSFINRMIEIIIQRQGPYELYVIPKDMRNYPNYMKLINTNKIELRPKLFELAFQQQGKGVWFHVWDENTKKPVFIYIRAVRSSYYYEPIGVIAYQIPDDTLREEFVLPSSFHNYQMMMVDSEDKIISHPNANLYNQKYSTTGGWSTADMKLNEQGWKLIAAVPTKDLTGNIDQIQNFTVWIVIGSLLFISLFLSLIVRSLTLPIKRLVTHMVKVRTGALGHFGYNDSRTDEIGQLVRGYNQMISGMSDMLERTKEMEADKRRHELETLNHQINPHFFYNTLDAIKWRAESANQNNIASMVTKLANLLRFSLNNDKEWTTVEREIEHARNYLEIELLRSNRAFQMYFQVDPETIKLKVIKLILQPIMENAVKHGINKLPEGKGKIRLTVKRSDLDIIFIIEDNGPGSSEPIELEVYNDGESERQHGIGLSNVNKRLKLHFGNDYGIHIQSNPGQGFRVQLRHPIISEV</sequence>
<feature type="domain" description="Histidine kinase" evidence="13">
    <location>
        <begin position="391"/>
        <end position="562"/>
    </location>
</feature>
<dbReference type="SMART" id="SM00387">
    <property type="entry name" value="HATPase_c"/>
    <property type="match status" value="1"/>
</dbReference>
<evidence type="ECO:0000256" key="8">
    <source>
        <dbReference type="ARBA" id="ARBA00022777"/>
    </source>
</evidence>
<keyword evidence="11 12" id="KW-0472">Membrane</keyword>
<evidence type="ECO:0000256" key="3">
    <source>
        <dbReference type="ARBA" id="ARBA00012438"/>
    </source>
</evidence>
<proteinExistence type="predicted"/>
<dbReference type="CDD" id="cd06225">
    <property type="entry name" value="HAMP"/>
    <property type="match status" value="1"/>
</dbReference>
<dbReference type="PROSITE" id="PS50885">
    <property type="entry name" value="HAMP"/>
    <property type="match status" value="1"/>
</dbReference>
<dbReference type="InterPro" id="IPR050640">
    <property type="entry name" value="Bact_2-comp_sensor_kinase"/>
</dbReference>
<keyword evidence="4" id="KW-1003">Cell membrane</keyword>
<dbReference type="Proteomes" id="UP000054526">
    <property type="component" value="Unassembled WGS sequence"/>
</dbReference>
<keyword evidence="5" id="KW-0597">Phosphoprotein</keyword>
<dbReference type="Pfam" id="PF00672">
    <property type="entry name" value="HAMP"/>
    <property type="match status" value="1"/>
</dbReference>
<organism evidence="15 16">
    <name type="scientific">Cohnella kolymensis</name>
    <dbReference type="NCBI Taxonomy" id="1590652"/>
    <lineage>
        <taxon>Bacteria</taxon>
        <taxon>Bacillati</taxon>
        <taxon>Bacillota</taxon>
        <taxon>Bacilli</taxon>
        <taxon>Bacillales</taxon>
        <taxon>Paenibacillaceae</taxon>
        <taxon>Cohnella</taxon>
    </lineage>
</organism>
<gene>
    <name evidence="15" type="ORF">SD71_15700</name>
</gene>
<keyword evidence="12" id="KW-1133">Transmembrane helix</keyword>
<feature type="transmembrane region" description="Helical" evidence="12">
    <location>
        <begin position="12"/>
        <end position="36"/>
    </location>
</feature>
<comment type="caution">
    <text evidence="15">The sequence shown here is derived from an EMBL/GenBank/DDBJ whole genome shotgun (WGS) entry which is preliminary data.</text>
</comment>
<dbReference type="InterPro" id="IPR010559">
    <property type="entry name" value="Sig_transdc_His_kin_internal"/>
</dbReference>
<evidence type="ECO:0000256" key="4">
    <source>
        <dbReference type="ARBA" id="ARBA00022475"/>
    </source>
</evidence>
<accession>A0ABR5A2C8</accession>
<dbReference type="EC" id="2.7.13.3" evidence="3"/>